<dbReference type="RefSeq" id="WP_141337760.1">
    <property type="nucleotide sequence ID" value="NZ_JBHMAX010000007.1"/>
</dbReference>
<feature type="transmembrane region" description="Helical" evidence="1">
    <location>
        <begin position="32"/>
        <end position="49"/>
    </location>
</feature>
<reference evidence="2 3" key="1">
    <citation type="submission" date="2024-09" db="EMBL/GenBank/DDBJ databases">
        <authorList>
            <person name="Sun Q."/>
            <person name="Mori K."/>
        </authorList>
    </citation>
    <scope>NUCLEOTIDE SEQUENCE [LARGE SCALE GENOMIC DNA]</scope>
    <source>
        <strain evidence="2 3">JCM 12763</strain>
    </source>
</reference>
<evidence type="ECO:0000256" key="1">
    <source>
        <dbReference type="SAM" id="Phobius"/>
    </source>
</evidence>
<gene>
    <name evidence="2" type="ORF">ACFFN0_03405</name>
</gene>
<protein>
    <submittedName>
        <fullName evidence="2">PGPGW domain-containing protein</fullName>
    </submittedName>
</protein>
<keyword evidence="1" id="KW-0472">Membrane</keyword>
<feature type="transmembrane region" description="Helical" evidence="1">
    <location>
        <begin position="106"/>
        <end position="130"/>
    </location>
</feature>
<evidence type="ECO:0000313" key="2">
    <source>
        <dbReference type="EMBL" id="MFB9731086.1"/>
    </source>
</evidence>
<evidence type="ECO:0000313" key="3">
    <source>
        <dbReference type="Proteomes" id="UP001589613"/>
    </source>
</evidence>
<accession>A0ABV5UZW5</accession>
<dbReference type="Pfam" id="PF09656">
    <property type="entry name" value="PGPGW"/>
    <property type="match status" value="1"/>
</dbReference>
<organism evidence="2 3">
    <name type="scientific">Ornithinimicrobium kibberense</name>
    <dbReference type="NCBI Taxonomy" id="282060"/>
    <lineage>
        <taxon>Bacteria</taxon>
        <taxon>Bacillati</taxon>
        <taxon>Actinomycetota</taxon>
        <taxon>Actinomycetes</taxon>
        <taxon>Micrococcales</taxon>
        <taxon>Ornithinimicrobiaceae</taxon>
        <taxon>Ornithinimicrobium</taxon>
    </lineage>
</organism>
<keyword evidence="1" id="KW-1133">Transmembrane helix</keyword>
<keyword evidence="3" id="KW-1185">Reference proteome</keyword>
<dbReference type="InterPro" id="IPR019099">
    <property type="entry name" value="Uncharacterised_PGPGW_TM"/>
</dbReference>
<name>A0ABV5UZW5_9MICO</name>
<dbReference type="EMBL" id="JBHMAX010000007">
    <property type="protein sequence ID" value="MFB9731086.1"/>
    <property type="molecule type" value="Genomic_DNA"/>
</dbReference>
<proteinExistence type="predicted"/>
<comment type="caution">
    <text evidence="2">The sequence shown here is derived from an EMBL/GenBank/DDBJ whole genome shotgun (WGS) entry which is preliminary data.</text>
</comment>
<sequence>MHATAKRLLLEVLGWILLGVGILALFLPGPGMLMTLGGLAILSSQYGWARRLMEPVRVKAWRGAAEGVETVPRIALSALVALVMIGVAVLWLWSPPAPGWWPVAERWWLFGGPAVGITMIVSAVVALALLGYAARRFHRHPAAVADVLRMEERYRARRRHRVEARRRLRRMRTTGVPVPTRVRRRRADAVREGG</sequence>
<dbReference type="Proteomes" id="UP001589613">
    <property type="component" value="Unassembled WGS sequence"/>
</dbReference>
<keyword evidence="1" id="KW-0812">Transmembrane</keyword>
<feature type="transmembrane region" description="Helical" evidence="1">
    <location>
        <begin position="70"/>
        <end position="94"/>
    </location>
</feature>
<feature type="transmembrane region" description="Helical" evidence="1">
    <location>
        <begin position="7"/>
        <end position="26"/>
    </location>
</feature>